<dbReference type="Pfam" id="PF00215">
    <property type="entry name" value="OMPdecase"/>
    <property type="match status" value="1"/>
</dbReference>
<dbReference type="NCBIfam" id="TIGR01740">
    <property type="entry name" value="pyrF"/>
    <property type="match status" value="1"/>
</dbReference>
<proteinExistence type="inferred from homology"/>
<dbReference type="GO" id="GO:0044205">
    <property type="term" value="P:'de novo' UMP biosynthetic process"/>
    <property type="evidence" value="ECO:0007669"/>
    <property type="project" value="UniProtKB-UniRule"/>
</dbReference>
<dbReference type="InterPro" id="IPR047596">
    <property type="entry name" value="OMPdecase_bac"/>
</dbReference>
<dbReference type="InterPro" id="IPR011060">
    <property type="entry name" value="RibuloseP-bd_barrel"/>
</dbReference>
<keyword evidence="5 7" id="KW-0456">Lyase</keyword>
<dbReference type="EC" id="4.1.1.23" evidence="7"/>
<evidence type="ECO:0000313" key="13">
    <source>
        <dbReference type="Proteomes" id="UP000276984"/>
    </source>
</evidence>
<comment type="pathway">
    <text evidence="2 7 10">Pyrimidine metabolism; UMP biosynthesis via de novo pathway; UMP from orotate: step 2/2.</text>
</comment>
<dbReference type="PANTHER" id="PTHR32119:SF2">
    <property type="entry name" value="OROTIDINE 5'-PHOSPHATE DECARBOXYLASE"/>
    <property type="match status" value="1"/>
</dbReference>
<reference evidence="12 13" key="1">
    <citation type="submission" date="2018-10" db="EMBL/GenBank/DDBJ databases">
        <title>Complete genome sequence of Brevundimonas naejangsanensis BRV3.</title>
        <authorList>
            <person name="Berrios L."/>
            <person name="Ely B."/>
        </authorList>
    </citation>
    <scope>NUCLEOTIDE SEQUENCE [LARGE SCALE GENOMIC DNA]</scope>
    <source>
        <strain evidence="12 13">BRV3</strain>
    </source>
</reference>
<evidence type="ECO:0000256" key="3">
    <source>
        <dbReference type="ARBA" id="ARBA00022793"/>
    </source>
</evidence>
<evidence type="ECO:0000256" key="4">
    <source>
        <dbReference type="ARBA" id="ARBA00022975"/>
    </source>
</evidence>
<dbReference type="InterPro" id="IPR014732">
    <property type="entry name" value="OMPdecase"/>
</dbReference>
<feature type="active site" description="For OMPdecase activity" evidence="8">
    <location>
        <position position="74"/>
    </location>
</feature>
<dbReference type="GO" id="GO:0006207">
    <property type="term" value="P:'de novo' pyrimidine nucleobase biosynthetic process"/>
    <property type="evidence" value="ECO:0007669"/>
    <property type="project" value="InterPro"/>
</dbReference>
<dbReference type="Gene3D" id="3.20.20.70">
    <property type="entry name" value="Aldolase class I"/>
    <property type="match status" value="1"/>
</dbReference>
<dbReference type="PROSITE" id="PS00156">
    <property type="entry name" value="OMPDECASE"/>
    <property type="match status" value="1"/>
</dbReference>
<organism evidence="12 13">
    <name type="scientific">Brevundimonas naejangsanensis</name>
    <dbReference type="NCBI Taxonomy" id="588932"/>
    <lineage>
        <taxon>Bacteria</taxon>
        <taxon>Pseudomonadati</taxon>
        <taxon>Pseudomonadota</taxon>
        <taxon>Alphaproteobacteria</taxon>
        <taxon>Caulobacterales</taxon>
        <taxon>Caulobacteraceae</taxon>
        <taxon>Brevundimonas</taxon>
    </lineage>
</organism>
<comment type="catalytic activity">
    <reaction evidence="6 7 10">
        <text>orotidine 5'-phosphate + H(+) = UMP + CO2</text>
        <dbReference type="Rhea" id="RHEA:11596"/>
        <dbReference type="ChEBI" id="CHEBI:15378"/>
        <dbReference type="ChEBI" id="CHEBI:16526"/>
        <dbReference type="ChEBI" id="CHEBI:57538"/>
        <dbReference type="ChEBI" id="CHEBI:57865"/>
        <dbReference type="EC" id="4.1.1.23"/>
    </reaction>
</comment>
<dbReference type="UniPathway" id="UPA00070">
    <property type="reaction ID" value="UER00120"/>
</dbReference>
<feature type="active site" description="For OMPdecase activity" evidence="8">
    <location>
        <position position="72"/>
    </location>
</feature>
<evidence type="ECO:0000256" key="6">
    <source>
        <dbReference type="ARBA" id="ARBA00049157"/>
    </source>
</evidence>
<evidence type="ECO:0000256" key="7">
    <source>
        <dbReference type="HAMAP-Rule" id="MF_01200"/>
    </source>
</evidence>
<keyword evidence="4 7" id="KW-0665">Pyrimidine biosynthesis</keyword>
<feature type="binding site" evidence="7 9">
    <location>
        <position position="222"/>
    </location>
    <ligand>
        <name>substrate</name>
    </ligand>
</feature>
<feature type="binding site" evidence="7 9">
    <location>
        <position position="127"/>
    </location>
    <ligand>
        <name>substrate</name>
    </ligand>
</feature>
<dbReference type="Proteomes" id="UP000276984">
    <property type="component" value="Chromosome"/>
</dbReference>
<dbReference type="OrthoDB" id="9806203at2"/>
<dbReference type="SMART" id="SM00934">
    <property type="entry name" value="OMPdecase"/>
    <property type="match status" value="1"/>
</dbReference>
<dbReference type="HAMAP" id="MF_01200_B">
    <property type="entry name" value="OMPdecase_type1_B"/>
    <property type="match status" value="1"/>
</dbReference>
<dbReference type="RefSeq" id="WP_121481861.1">
    <property type="nucleotide sequence ID" value="NZ_CP032707.1"/>
</dbReference>
<feature type="binding site" evidence="7 9">
    <location>
        <position position="221"/>
    </location>
    <ligand>
        <name>substrate</name>
    </ligand>
</feature>
<name>A0A494REV8_9CAUL</name>
<feature type="binding site" evidence="7 9">
    <location>
        <position position="192"/>
    </location>
    <ligand>
        <name>substrate</name>
    </ligand>
</feature>
<keyword evidence="3 7" id="KW-0210">Decarboxylase</keyword>
<comment type="subunit">
    <text evidence="7">Homodimer.</text>
</comment>
<dbReference type="GO" id="GO:0005829">
    <property type="term" value="C:cytosol"/>
    <property type="evidence" value="ECO:0007669"/>
    <property type="project" value="TreeGrafter"/>
</dbReference>
<comment type="similarity">
    <text evidence="7">Belongs to the OMP decarboxylase family. Type 1 subfamily.</text>
</comment>
<protein>
    <recommendedName>
        <fullName evidence="7">Orotidine 5'-phosphate decarboxylase</fullName>
        <ecNumber evidence="7">4.1.1.23</ecNumber>
    </recommendedName>
    <alternativeName>
        <fullName evidence="7">OMP decarboxylase</fullName>
        <shortName evidence="7">OMPDCase</shortName>
        <shortName evidence="7">OMPdecase</shortName>
    </alternativeName>
</protein>
<feature type="active site" description="For OMPdecase activity" evidence="8">
    <location>
        <position position="77"/>
    </location>
</feature>
<feature type="binding site" evidence="7 9">
    <location>
        <position position="23"/>
    </location>
    <ligand>
        <name>substrate</name>
    </ligand>
</feature>
<feature type="domain" description="Orotidine 5'-phosphate decarboxylase" evidence="11">
    <location>
        <begin position="17"/>
        <end position="237"/>
    </location>
</feature>
<evidence type="ECO:0000313" key="12">
    <source>
        <dbReference type="EMBL" id="AYG94711.1"/>
    </source>
</evidence>
<dbReference type="GO" id="GO:0004590">
    <property type="term" value="F:orotidine-5'-phosphate decarboxylase activity"/>
    <property type="evidence" value="ECO:0007669"/>
    <property type="project" value="UniProtKB-UniRule"/>
</dbReference>
<comment type="function">
    <text evidence="1 7">Catalyzes the decarboxylation of orotidine 5'-monophosphate (OMP) to uridine 5'-monophosphate (UMP).</text>
</comment>
<dbReference type="NCBIfam" id="NF001273">
    <property type="entry name" value="PRK00230.1"/>
    <property type="match status" value="1"/>
</dbReference>
<dbReference type="SUPFAM" id="SSF51366">
    <property type="entry name" value="Ribulose-phoshate binding barrel"/>
    <property type="match status" value="1"/>
</dbReference>
<dbReference type="InterPro" id="IPR001754">
    <property type="entry name" value="OMPdeCOase_dom"/>
</dbReference>
<feature type="active site" description="Proton donor" evidence="7">
    <location>
        <position position="74"/>
    </location>
</feature>
<dbReference type="InterPro" id="IPR013785">
    <property type="entry name" value="Aldolase_TIM"/>
</dbReference>
<dbReference type="EMBL" id="CP032707">
    <property type="protein sequence ID" value="AYG94711.1"/>
    <property type="molecule type" value="Genomic_DNA"/>
</dbReference>
<evidence type="ECO:0000259" key="11">
    <source>
        <dbReference type="SMART" id="SM00934"/>
    </source>
</evidence>
<feature type="binding site" evidence="7 9">
    <location>
        <position position="45"/>
    </location>
    <ligand>
        <name>substrate</name>
    </ligand>
</feature>
<dbReference type="PANTHER" id="PTHR32119">
    <property type="entry name" value="OROTIDINE 5'-PHOSPHATE DECARBOXYLASE"/>
    <property type="match status" value="1"/>
</dbReference>
<accession>A0A494REV8</accession>
<evidence type="ECO:0000256" key="8">
    <source>
        <dbReference type="PIRSR" id="PIRSR614732-1"/>
    </source>
</evidence>
<evidence type="ECO:0000256" key="1">
    <source>
        <dbReference type="ARBA" id="ARBA00002356"/>
    </source>
</evidence>
<evidence type="ECO:0000256" key="2">
    <source>
        <dbReference type="ARBA" id="ARBA00004861"/>
    </source>
</evidence>
<evidence type="ECO:0000256" key="10">
    <source>
        <dbReference type="RuleBase" id="RU000512"/>
    </source>
</evidence>
<evidence type="ECO:0000256" key="5">
    <source>
        <dbReference type="ARBA" id="ARBA00023239"/>
    </source>
</evidence>
<keyword evidence="13" id="KW-1185">Reference proteome</keyword>
<feature type="binding site" evidence="7 9">
    <location>
        <position position="201"/>
    </location>
    <ligand>
        <name>substrate</name>
    </ligand>
</feature>
<dbReference type="CDD" id="cd04725">
    <property type="entry name" value="OMP_decarboxylase_like"/>
    <property type="match status" value="1"/>
</dbReference>
<feature type="binding site" evidence="7">
    <location>
        <begin position="72"/>
        <end position="81"/>
    </location>
    <ligand>
        <name>substrate</name>
    </ligand>
</feature>
<gene>
    <name evidence="7" type="primary">pyrF</name>
    <name evidence="12" type="ORF">D8I30_05575</name>
</gene>
<dbReference type="InterPro" id="IPR018089">
    <property type="entry name" value="OMPdecase_AS"/>
</dbReference>
<sequence length="244" mass="25267">MSEARPVDRPNRPFDPRVICALDVPTTDEARALVERIGDAVGFYKVGLQLFASDGMGLARELKAAGAQVFLDWKLHDIGATVEKATAVLAGAGCDLLTVHARPQVMAAAARAAAGSDLKILGVTVLTSLTDDDLKADDHSLSAADLVELRVRQALEAGIHGVVSSPHEAARVREIALAAGRDDFLIVTPGVRPAGAALDDQARAATPASALEAGATHLVIGRPITAVADPRAAAQAISEEIALI</sequence>
<dbReference type="AlphaFoldDB" id="A0A494REV8"/>
<evidence type="ECO:0000256" key="9">
    <source>
        <dbReference type="PIRSR" id="PIRSR614732-2"/>
    </source>
</evidence>